<evidence type="ECO:0000259" key="1">
    <source>
        <dbReference type="SMART" id="SM00849"/>
    </source>
</evidence>
<dbReference type="CDD" id="cd07721">
    <property type="entry name" value="yflN-like_MBL-fold"/>
    <property type="match status" value="1"/>
</dbReference>
<reference evidence="2 3" key="1">
    <citation type="submission" date="2020-08" db="EMBL/GenBank/DDBJ databases">
        <title>Sequencing the genomes of 1000 actinobacteria strains.</title>
        <authorList>
            <person name="Klenk H.-P."/>
        </authorList>
    </citation>
    <scope>NUCLEOTIDE SEQUENCE [LARGE SCALE GENOMIC DNA]</scope>
    <source>
        <strain evidence="2 3">DSM 45486</strain>
    </source>
</reference>
<organism evidence="2 3">
    <name type="scientific">Saccharothrix ecbatanensis</name>
    <dbReference type="NCBI Taxonomy" id="1105145"/>
    <lineage>
        <taxon>Bacteria</taxon>
        <taxon>Bacillati</taxon>
        <taxon>Actinomycetota</taxon>
        <taxon>Actinomycetes</taxon>
        <taxon>Pseudonocardiales</taxon>
        <taxon>Pseudonocardiaceae</taxon>
        <taxon>Saccharothrix</taxon>
    </lineage>
</organism>
<keyword evidence="2" id="KW-0378">Hydrolase</keyword>
<dbReference type="SMART" id="SM00849">
    <property type="entry name" value="Lactamase_B"/>
    <property type="match status" value="1"/>
</dbReference>
<dbReference type="EMBL" id="JACHMO010000001">
    <property type="protein sequence ID" value="MBB5801689.1"/>
    <property type="molecule type" value="Genomic_DNA"/>
</dbReference>
<gene>
    <name evidence="2" type="ORF">F4560_001457</name>
</gene>
<dbReference type="PANTHER" id="PTHR42951">
    <property type="entry name" value="METALLO-BETA-LACTAMASE DOMAIN-CONTAINING"/>
    <property type="match status" value="1"/>
</dbReference>
<feature type="domain" description="Metallo-beta-lactamase" evidence="1">
    <location>
        <begin position="17"/>
        <end position="203"/>
    </location>
</feature>
<dbReference type="Proteomes" id="UP000552097">
    <property type="component" value="Unassembled WGS sequence"/>
</dbReference>
<evidence type="ECO:0000313" key="2">
    <source>
        <dbReference type="EMBL" id="MBB5801689.1"/>
    </source>
</evidence>
<dbReference type="AlphaFoldDB" id="A0A7W9LZ91"/>
<dbReference type="InterPro" id="IPR036866">
    <property type="entry name" value="RibonucZ/Hydroxyglut_hydro"/>
</dbReference>
<sequence>MEIIDVVPGLRMLRFPVGQAYVWQEGDALTVIDTGIAGYAERIAELGRIERIVLTHFHDDHIGSAAELRALTDAPVYAHGLEAPVIRGDAPAPPPIVPPEERELYDRVTPGAPIAPHSPVDREVDEGDVLDFGGGARVLSIPGHTPGSIAIHLPDAGVLFTGDTVATWEGAAIPGVFNLDRPLLLESVRRLLDLGPDVLCVGHGDPLLTGSRLRL</sequence>
<dbReference type="InterPro" id="IPR050855">
    <property type="entry name" value="NDM-1-like"/>
</dbReference>
<dbReference type="InterPro" id="IPR001279">
    <property type="entry name" value="Metallo-B-lactamas"/>
</dbReference>
<dbReference type="PANTHER" id="PTHR42951:SF4">
    <property type="entry name" value="ACYL-COENZYME A THIOESTERASE MBLAC2"/>
    <property type="match status" value="1"/>
</dbReference>
<evidence type="ECO:0000313" key="3">
    <source>
        <dbReference type="Proteomes" id="UP000552097"/>
    </source>
</evidence>
<dbReference type="RefSeq" id="WP_184917844.1">
    <property type="nucleotide sequence ID" value="NZ_JACHMO010000001.1"/>
</dbReference>
<dbReference type="SUPFAM" id="SSF56281">
    <property type="entry name" value="Metallo-hydrolase/oxidoreductase"/>
    <property type="match status" value="1"/>
</dbReference>
<accession>A0A7W9LZ91</accession>
<name>A0A7W9LZ91_9PSEU</name>
<keyword evidence="3" id="KW-1185">Reference proteome</keyword>
<dbReference type="Gene3D" id="3.60.15.10">
    <property type="entry name" value="Ribonuclease Z/Hydroxyacylglutathione hydrolase-like"/>
    <property type="match status" value="1"/>
</dbReference>
<proteinExistence type="predicted"/>
<dbReference type="Pfam" id="PF00753">
    <property type="entry name" value="Lactamase_B"/>
    <property type="match status" value="1"/>
</dbReference>
<dbReference type="GO" id="GO:0016787">
    <property type="term" value="F:hydrolase activity"/>
    <property type="evidence" value="ECO:0007669"/>
    <property type="project" value="UniProtKB-KW"/>
</dbReference>
<comment type="caution">
    <text evidence="2">The sequence shown here is derived from an EMBL/GenBank/DDBJ whole genome shotgun (WGS) entry which is preliminary data.</text>
</comment>
<protein>
    <submittedName>
        <fullName evidence="2">Glyoxylase-like metal-dependent hydrolase (Beta-lactamase superfamily II)</fullName>
    </submittedName>
</protein>